<name>A0A8A1MFR3_AJECA</name>
<dbReference type="GO" id="GO:0005634">
    <property type="term" value="C:nucleus"/>
    <property type="evidence" value="ECO:0007669"/>
    <property type="project" value="TreeGrafter"/>
</dbReference>
<proteinExistence type="predicted"/>
<dbReference type="PROSITE" id="PS51294">
    <property type="entry name" value="HTH_MYB"/>
    <property type="match status" value="1"/>
</dbReference>
<sequence length="184" mass="20866">MAPDVQNDSSHVSQVPAKQSRWSPEEDAKIIKLRGRGVKWEDISKELPGRSATSCRLRYQNYLERRSEWDEDRKNKLARLYERFKAEMWAKVAEEMGVPWRAAEAMHWQLGEQDIARRTGTVPFSLSQPASEPPQASRSLSVRLPSIAELEAGVPAYANEPSNPAELNRRHENIPSATGPSMEN</sequence>
<dbReference type="InterPro" id="IPR050560">
    <property type="entry name" value="MYB_TF"/>
</dbReference>
<dbReference type="InterPro" id="IPR017930">
    <property type="entry name" value="Myb_dom"/>
</dbReference>
<dbReference type="VEuPathDB" id="FungiDB:I7I51_00512"/>
<feature type="region of interest" description="Disordered" evidence="1">
    <location>
        <begin position="123"/>
        <end position="142"/>
    </location>
</feature>
<dbReference type="CDD" id="cd00167">
    <property type="entry name" value="SANT"/>
    <property type="match status" value="1"/>
</dbReference>
<protein>
    <recommendedName>
        <fullName evidence="6">MYB DNA-binding domain-containing protein</fullName>
    </recommendedName>
</protein>
<reference evidence="4" key="1">
    <citation type="submission" date="2021-01" db="EMBL/GenBank/DDBJ databases">
        <title>Chromosome-level genome assembly of a human fungal pathogen reveals clustering of transcriptionally co-regulated genes.</title>
        <authorList>
            <person name="Voorhies M."/>
            <person name="Cohen S."/>
            <person name="Shea T.P."/>
            <person name="Petrus S."/>
            <person name="Munoz J.F."/>
            <person name="Poplawski S."/>
            <person name="Goldman W.E."/>
            <person name="Michael T."/>
            <person name="Cuomo C.A."/>
            <person name="Sil A."/>
            <person name="Beyhan S."/>
        </authorList>
    </citation>
    <scope>NUCLEOTIDE SEQUENCE</scope>
    <source>
        <strain evidence="4">WU24</strain>
    </source>
</reference>
<dbReference type="InterPro" id="IPR001005">
    <property type="entry name" value="SANT/Myb"/>
</dbReference>
<dbReference type="PANTHER" id="PTHR45614">
    <property type="entry name" value="MYB PROTEIN-RELATED"/>
    <property type="match status" value="1"/>
</dbReference>
<organism evidence="4 5">
    <name type="scientific">Ajellomyces capsulatus</name>
    <name type="common">Darling's disease fungus</name>
    <name type="synonym">Histoplasma capsulatum</name>
    <dbReference type="NCBI Taxonomy" id="5037"/>
    <lineage>
        <taxon>Eukaryota</taxon>
        <taxon>Fungi</taxon>
        <taxon>Dikarya</taxon>
        <taxon>Ascomycota</taxon>
        <taxon>Pezizomycotina</taxon>
        <taxon>Eurotiomycetes</taxon>
        <taxon>Eurotiomycetidae</taxon>
        <taxon>Onygenales</taxon>
        <taxon>Ajellomycetaceae</taxon>
        <taxon>Histoplasma</taxon>
    </lineage>
</organism>
<evidence type="ECO:0000259" key="3">
    <source>
        <dbReference type="PROSITE" id="PS51294"/>
    </source>
</evidence>
<dbReference type="PROSITE" id="PS50090">
    <property type="entry name" value="MYB_LIKE"/>
    <property type="match status" value="1"/>
</dbReference>
<dbReference type="PANTHER" id="PTHR45614:SF51">
    <property type="entry name" value="MYB-LIKE DNA-BINDING PROTEIN BAS1"/>
    <property type="match status" value="1"/>
</dbReference>
<dbReference type="GO" id="GO:0000981">
    <property type="term" value="F:DNA-binding transcription factor activity, RNA polymerase II-specific"/>
    <property type="evidence" value="ECO:0007669"/>
    <property type="project" value="TreeGrafter"/>
</dbReference>
<dbReference type="Gene3D" id="1.10.10.60">
    <property type="entry name" value="Homeodomain-like"/>
    <property type="match status" value="1"/>
</dbReference>
<dbReference type="SUPFAM" id="SSF46689">
    <property type="entry name" value="Homeodomain-like"/>
    <property type="match status" value="1"/>
</dbReference>
<accession>A0A8A1MFR3</accession>
<dbReference type="GO" id="GO:0000978">
    <property type="term" value="F:RNA polymerase II cis-regulatory region sequence-specific DNA binding"/>
    <property type="evidence" value="ECO:0007669"/>
    <property type="project" value="TreeGrafter"/>
</dbReference>
<feature type="compositionally biased region" description="Polar residues" evidence="1">
    <location>
        <begin position="123"/>
        <end position="140"/>
    </location>
</feature>
<feature type="compositionally biased region" description="Polar residues" evidence="1">
    <location>
        <begin position="175"/>
        <end position="184"/>
    </location>
</feature>
<feature type="domain" description="Myb-like" evidence="2">
    <location>
        <begin position="14"/>
        <end position="63"/>
    </location>
</feature>
<evidence type="ECO:0000256" key="1">
    <source>
        <dbReference type="SAM" id="MobiDB-lite"/>
    </source>
</evidence>
<feature type="region of interest" description="Disordered" evidence="1">
    <location>
        <begin position="155"/>
        <end position="184"/>
    </location>
</feature>
<evidence type="ECO:0008006" key="6">
    <source>
        <dbReference type="Google" id="ProtNLM"/>
    </source>
</evidence>
<dbReference type="OrthoDB" id="5371386at2759"/>
<dbReference type="Pfam" id="PF00249">
    <property type="entry name" value="Myb_DNA-binding"/>
    <property type="match status" value="1"/>
</dbReference>
<gene>
    <name evidence="4" type="ORF">I7I51_00512</name>
</gene>
<dbReference type="AlphaFoldDB" id="A0A8A1MFR3"/>
<evidence type="ECO:0000313" key="5">
    <source>
        <dbReference type="Proteomes" id="UP000663671"/>
    </source>
</evidence>
<feature type="region of interest" description="Disordered" evidence="1">
    <location>
        <begin position="1"/>
        <end position="26"/>
    </location>
</feature>
<evidence type="ECO:0000259" key="2">
    <source>
        <dbReference type="PROSITE" id="PS50090"/>
    </source>
</evidence>
<dbReference type="Proteomes" id="UP000663671">
    <property type="component" value="Chromosome 1"/>
</dbReference>
<evidence type="ECO:0000313" key="4">
    <source>
        <dbReference type="EMBL" id="QSS63454.1"/>
    </source>
</evidence>
<dbReference type="EMBL" id="CP069114">
    <property type="protein sequence ID" value="QSS63454.1"/>
    <property type="molecule type" value="Genomic_DNA"/>
</dbReference>
<dbReference type="SMART" id="SM00717">
    <property type="entry name" value="SANT"/>
    <property type="match status" value="1"/>
</dbReference>
<dbReference type="InterPro" id="IPR009057">
    <property type="entry name" value="Homeodomain-like_sf"/>
</dbReference>
<feature type="compositionally biased region" description="Polar residues" evidence="1">
    <location>
        <begin position="1"/>
        <end position="22"/>
    </location>
</feature>
<feature type="domain" description="HTH myb-type" evidence="3">
    <location>
        <begin position="18"/>
        <end position="67"/>
    </location>
</feature>